<dbReference type="Proteomes" id="UP000466130">
    <property type="component" value="Unassembled WGS sequence"/>
</dbReference>
<name>A0ABQ6X5S7_9GAMM</name>
<proteinExistence type="predicted"/>
<accession>A0ABQ6X5S7</accession>
<sequence length="91" mass="10178">MNYNRFSAAFFMSYAISRLEVLPGAGLTDSGLSLGCIQYWKISSNSNIVDELKNQGETVDDDTLAHNSLLPYKHVLPKGTYFINKKETQSL</sequence>
<evidence type="ECO:0000313" key="1">
    <source>
        <dbReference type="EMBL" id="KAE8436101.1"/>
    </source>
</evidence>
<evidence type="ECO:0000313" key="2">
    <source>
        <dbReference type="Proteomes" id="UP000466130"/>
    </source>
</evidence>
<gene>
    <name evidence="1" type="ORF">F1978_18090</name>
</gene>
<comment type="caution">
    <text evidence="1">The sequence shown here is derived from an EMBL/GenBank/DDBJ whole genome shotgun (WGS) entry which is preliminary data.</text>
</comment>
<protein>
    <recommendedName>
        <fullName evidence="3">Transposase</fullName>
    </recommendedName>
</protein>
<dbReference type="EMBL" id="VWRT01000038">
    <property type="protein sequence ID" value="KAE8436101.1"/>
    <property type="molecule type" value="Genomic_DNA"/>
</dbReference>
<reference evidence="1 2" key="1">
    <citation type="submission" date="2019-09" db="EMBL/GenBank/DDBJ databases">
        <title>The Halomonas whole genome shotgun (WGS).</title>
        <authorList>
            <person name="Xie Z."/>
        </authorList>
    </citation>
    <scope>NUCLEOTIDE SEQUENCE [LARGE SCALE GENOMIC DNA]</scope>
    <source>
        <strain evidence="1 2">NBT06E8</strain>
    </source>
</reference>
<organism evidence="1 2">
    <name type="scientific">Vreelandella piezotolerans</name>
    <dbReference type="NCBI Taxonomy" id="2609667"/>
    <lineage>
        <taxon>Bacteria</taxon>
        <taxon>Pseudomonadati</taxon>
        <taxon>Pseudomonadota</taxon>
        <taxon>Gammaproteobacteria</taxon>
        <taxon>Oceanospirillales</taxon>
        <taxon>Halomonadaceae</taxon>
        <taxon>Vreelandella</taxon>
    </lineage>
</organism>
<keyword evidence="2" id="KW-1185">Reference proteome</keyword>
<evidence type="ECO:0008006" key="3">
    <source>
        <dbReference type="Google" id="ProtNLM"/>
    </source>
</evidence>
<dbReference type="RefSeq" id="WP_146132026.1">
    <property type="nucleotide sequence ID" value="NZ_ML762953.1"/>
</dbReference>